<dbReference type="GO" id="GO:0032259">
    <property type="term" value="P:methylation"/>
    <property type="evidence" value="ECO:0007669"/>
    <property type="project" value="UniProtKB-KW"/>
</dbReference>
<feature type="transmembrane region" description="Helical" evidence="1">
    <location>
        <begin position="54"/>
        <end position="76"/>
    </location>
</feature>
<dbReference type="EC" id="2.1.1.-" evidence="3"/>
<comment type="caution">
    <text evidence="3">The sequence shown here is derived from an EMBL/GenBank/DDBJ whole genome shotgun (WGS) entry which is preliminary data.</text>
</comment>
<feature type="transmembrane region" description="Helical" evidence="1">
    <location>
        <begin position="88"/>
        <end position="116"/>
    </location>
</feature>
<name>A0ABU1ZWX8_9CORY</name>
<keyword evidence="4" id="KW-1185">Reference proteome</keyword>
<feature type="domain" description="Prepilin type IV endopeptidase peptidase" evidence="2">
    <location>
        <begin position="13"/>
        <end position="110"/>
    </location>
</feature>
<keyword evidence="3" id="KW-0808">Transferase</keyword>
<dbReference type="Pfam" id="PF01478">
    <property type="entry name" value="Peptidase_A24"/>
    <property type="match status" value="1"/>
</dbReference>
<evidence type="ECO:0000313" key="3">
    <source>
        <dbReference type="EMBL" id="MDR7329434.1"/>
    </source>
</evidence>
<dbReference type="InterPro" id="IPR000045">
    <property type="entry name" value="Prepilin_IV_endopep_pep"/>
</dbReference>
<dbReference type="Proteomes" id="UP001180840">
    <property type="component" value="Unassembled WGS sequence"/>
</dbReference>
<evidence type="ECO:0000313" key="4">
    <source>
        <dbReference type="Proteomes" id="UP001180840"/>
    </source>
</evidence>
<keyword evidence="1" id="KW-1133">Transmembrane helix</keyword>
<evidence type="ECO:0000256" key="1">
    <source>
        <dbReference type="SAM" id="Phobius"/>
    </source>
</evidence>
<dbReference type="EMBL" id="JAVDXZ010000001">
    <property type="protein sequence ID" value="MDR7329434.1"/>
    <property type="molecule type" value="Genomic_DNA"/>
</dbReference>
<keyword evidence="3" id="KW-0489">Methyltransferase</keyword>
<gene>
    <name evidence="3" type="ORF">J2S39_001110</name>
</gene>
<dbReference type="Gene3D" id="1.20.120.1220">
    <property type="match status" value="1"/>
</dbReference>
<proteinExistence type="predicted"/>
<dbReference type="EC" id="3.4.23.43" evidence="3"/>
<keyword evidence="3" id="KW-0378">Hydrolase</keyword>
<protein>
    <submittedName>
        <fullName evidence="3">Leader peptidase (Prepilin peptidase)/N-methyltransferase</fullName>
        <ecNumber evidence="3">2.1.1.-</ecNumber>
        <ecNumber evidence="3">3.4.23.43</ecNumber>
    </submittedName>
</protein>
<feature type="transmembrane region" description="Helical" evidence="1">
    <location>
        <begin position="122"/>
        <end position="141"/>
    </location>
</feature>
<evidence type="ECO:0000259" key="2">
    <source>
        <dbReference type="Pfam" id="PF01478"/>
    </source>
</evidence>
<sequence>MWLSAALGGAVVVLLAWASMLVVSDLGRRRLPDALTLPPAATGVAVLALAEPSLLPAGLCWALLYLGLGVAGGGIGGGDVKLALSLGALLSALSGMSGVLMAVVASAAFSVAVMTLRGSASAAHGPSMIAAAVVVGVLAAFSRWG</sequence>
<dbReference type="RefSeq" id="WP_290194177.1">
    <property type="nucleotide sequence ID" value="NZ_CP047654.1"/>
</dbReference>
<accession>A0ABU1ZWX8</accession>
<keyword evidence="1" id="KW-0472">Membrane</keyword>
<dbReference type="GO" id="GO:0008168">
    <property type="term" value="F:methyltransferase activity"/>
    <property type="evidence" value="ECO:0007669"/>
    <property type="project" value="UniProtKB-KW"/>
</dbReference>
<reference evidence="3" key="1">
    <citation type="submission" date="2023-07" db="EMBL/GenBank/DDBJ databases">
        <title>Sequencing the genomes of 1000 actinobacteria strains.</title>
        <authorList>
            <person name="Klenk H.-P."/>
        </authorList>
    </citation>
    <scope>NUCLEOTIDE SEQUENCE</scope>
    <source>
        <strain evidence="3">DSM 107476</strain>
    </source>
</reference>
<organism evidence="3 4">
    <name type="scientific">Corynebacterium guangdongense</name>
    <dbReference type="NCBI Taxonomy" id="1783348"/>
    <lineage>
        <taxon>Bacteria</taxon>
        <taxon>Bacillati</taxon>
        <taxon>Actinomycetota</taxon>
        <taxon>Actinomycetes</taxon>
        <taxon>Mycobacteriales</taxon>
        <taxon>Corynebacteriaceae</taxon>
        <taxon>Corynebacterium</taxon>
    </lineage>
</organism>
<keyword evidence="1" id="KW-0812">Transmembrane</keyword>
<dbReference type="GO" id="GO:0004190">
    <property type="term" value="F:aspartic-type endopeptidase activity"/>
    <property type="evidence" value="ECO:0007669"/>
    <property type="project" value="UniProtKB-EC"/>
</dbReference>